<comment type="caution">
    <text evidence="1">The sequence shown here is derived from an EMBL/GenBank/DDBJ whole genome shotgun (WGS) entry which is preliminary data.</text>
</comment>
<name>A0AAD9HRZ6_9PEZI</name>
<accession>A0AAD9HRZ6</accession>
<keyword evidence="2" id="KW-1185">Reference proteome</keyword>
<sequence>MDRRFPRGLFSSFFSFLRRRNHPYRATGEINLDQQRGTHVLVGNPCGGASPGSLLSTARARLRLTADGRARTRTPKSIAHCISRKCRGLGQMQNRGEDAYIVEPSFETRSLGTEASELLARRRLLASFPPVPMLTLTGRPSCCSSLRLVLQAADQSDTLSNIGLAMGTSSLSVYATTSYDDLPRDTAQALHHLPRGIDMHNRASPAEDKFVGSRSPQKRAEMAGCLSLRHVSAPRFMAGHAGRQQGGPRRGAKMVMRCILHPLC</sequence>
<evidence type="ECO:0000313" key="1">
    <source>
        <dbReference type="EMBL" id="KAK2034235.1"/>
    </source>
</evidence>
<dbReference type="Proteomes" id="UP001232148">
    <property type="component" value="Unassembled WGS sequence"/>
</dbReference>
<gene>
    <name evidence="1" type="ORF">LX32DRAFT_444804</name>
</gene>
<reference evidence="1" key="1">
    <citation type="submission" date="2021-06" db="EMBL/GenBank/DDBJ databases">
        <title>Comparative genomics, transcriptomics and evolutionary studies reveal genomic signatures of adaptation to plant cell wall in hemibiotrophic fungi.</title>
        <authorList>
            <consortium name="DOE Joint Genome Institute"/>
            <person name="Baroncelli R."/>
            <person name="Diaz J.F."/>
            <person name="Benocci T."/>
            <person name="Peng M."/>
            <person name="Battaglia E."/>
            <person name="Haridas S."/>
            <person name="Andreopoulos W."/>
            <person name="Labutti K."/>
            <person name="Pangilinan J."/>
            <person name="Floch G.L."/>
            <person name="Makela M.R."/>
            <person name="Henrissat B."/>
            <person name="Grigoriev I.V."/>
            <person name="Crouch J.A."/>
            <person name="De Vries R.P."/>
            <person name="Sukno S.A."/>
            <person name="Thon M.R."/>
        </authorList>
    </citation>
    <scope>NUCLEOTIDE SEQUENCE</scope>
    <source>
        <strain evidence="1">MAFF235873</strain>
    </source>
</reference>
<protein>
    <submittedName>
        <fullName evidence="1">Uncharacterized protein</fullName>
    </submittedName>
</protein>
<proteinExistence type="predicted"/>
<organism evidence="1 2">
    <name type="scientific">Colletotrichum zoysiae</name>
    <dbReference type="NCBI Taxonomy" id="1216348"/>
    <lineage>
        <taxon>Eukaryota</taxon>
        <taxon>Fungi</taxon>
        <taxon>Dikarya</taxon>
        <taxon>Ascomycota</taxon>
        <taxon>Pezizomycotina</taxon>
        <taxon>Sordariomycetes</taxon>
        <taxon>Hypocreomycetidae</taxon>
        <taxon>Glomerellales</taxon>
        <taxon>Glomerellaceae</taxon>
        <taxon>Colletotrichum</taxon>
        <taxon>Colletotrichum graminicola species complex</taxon>
    </lineage>
</organism>
<dbReference type="AlphaFoldDB" id="A0AAD9HRZ6"/>
<evidence type="ECO:0000313" key="2">
    <source>
        <dbReference type="Proteomes" id="UP001232148"/>
    </source>
</evidence>
<dbReference type="EMBL" id="MU842816">
    <property type="protein sequence ID" value="KAK2034235.1"/>
    <property type="molecule type" value="Genomic_DNA"/>
</dbReference>